<keyword evidence="1" id="KW-0732">Signal</keyword>
<keyword evidence="3" id="KW-0413">Isomerase</keyword>
<dbReference type="OrthoDB" id="9815205at2"/>
<keyword evidence="4" id="KW-1185">Reference proteome</keyword>
<organism evidence="3 4">
    <name type="scientific">Pedobacter nyackensis</name>
    <dbReference type="NCBI Taxonomy" id="475255"/>
    <lineage>
        <taxon>Bacteria</taxon>
        <taxon>Pseudomonadati</taxon>
        <taxon>Bacteroidota</taxon>
        <taxon>Sphingobacteriia</taxon>
        <taxon>Sphingobacteriales</taxon>
        <taxon>Sphingobacteriaceae</taxon>
        <taxon>Pedobacter</taxon>
    </lineage>
</organism>
<evidence type="ECO:0000313" key="4">
    <source>
        <dbReference type="Proteomes" id="UP000192678"/>
    </source>
</evidence>
<dbReference type="Gene3D" id="3.40.30.10">
    <property type="entry name" value="Glutaredoxin"/>
    <property type="match status" value="1"/>
</dbReference>
<name>A0A1W2A1Z7_9SPHI</name>
<proteinExistence type="predicted"/>
<dbReference type="InterPro" id="IPR036249">
    <property type="entry name" value="Thioredoxin-like_sf"/>
</dbReference>
<evidence type="ECO:0000259" key="2">
    <source>
        <dbReference type="PROSITE" id="PS51352"/>
    </source>
</evidence>
<protein>
    <submittedName>
        <fullName evidence="3">Thiol-disulfide isomerase or thioredoxin</fullName>
    </submittedName>
</protein>
<dbReference type="InterPro" id="IPR013766">
    <property type="entry name" value="Thioredoxin_domain"/>
</dbReference>
<accession>A0A1W2A1Z7</accession>
<sequence length="512" mass="58154">MKKLLSFIAAIGFLCSGATMAQTKNIIISGRIDSTIVKYFELNEIKIKIFDRASKLTNDEQVITVPVTPDRKFKAEIPANSKLVYLSFWALGKNRKNAFTPIQGQTRFADKYEELYLFERGDSLKLNIWKDGKMSFTGKGSEKLKLQSYLYNLPHTYESLSQRYVDLRNQKKFGELLPSFVAALHTDNSIRKNLIATYKGELPEDVYQILLIDALSRTEIEITENLYFTSGVEFADELSNAVRLKQPESFNAKYINLSAFYTDLIFLRELNSYGAKNAVNRKENYFKGLYPILKRKYTGPFREDLLLVASKRAPSDFVRPFINDLMSISIDPLNKKAFSTWKAKEFSSAYPFALSDQNGLIHNLSDYKGKVVVMDLWFTGCGGCIWLNTAMRQIVEKYKDNKDIVFLTVSADTNKEQWLKSIPTERYTSPGTVNLYTNGKGFDDPIWTYYGFIGGPNQLIIGKDGSLISSRPPNLVLVAQKNDNGELLASGLLETPIGKEFINMLDKALLKN</sequence>
<dbReference type="InterPro" id="IPR050553">
    <property type="entry name" value="Thioredoxin_ResA/DsbE_sf"/>
</dbReference>
<dbReference type="PANTHER" id="PTHR42852">
    <property type="entry name" value="THIOL:DISULFIDE INTERCHANGE PROTEIN DSBE"/>
    <property type="match status" value="1"/>
</dbReference>
<feature type="chain" id="PRO_5012415990" evidence="1">
    <location>
        <begin position="22"/>
        <end position="512"/>
    </location>
</feature>
<dbReference type="Proteomes" id="UP000192678">
    <property type="component" value="Unassembled WGS sequence"/>
</dbReference>
<evidence type="ECO:0000313" key="3">
    <source>
        <dbReference type="EMBL" id="SMC54717.1"/>
    </source>
</evidence>
<dbReference type="CDD" id="cd02966">
    <property type="entry name" value="TlpA_like_family"/>
    <property type="match status" value="1"/>
</dbReference>
<dbReference type="EMBL" id="FWYB01000001">
    <property type="protein sequence ID" value="SMC54717.1"/>
    <property type="molecule type" value="Genomic_DNA"/>
</dbReference>
<evidence type="ECO:0000256" key="1">
    <source>
        <dbReference type="SAM" id="SignalP"/>
    </source>
</evidence>
<reference evidence="3 4" key="1">
    <citation type="submission" date="2017-04" db="EMBL/GenBank/DDBJ databases">
        <authorList>
            <person name="Afonso C.L."/>
            <person name="Miller P.J."/>
            <person name="Scott M.A."/>
            <person name="Spackman E."/>
            <person name="Goraichik I."/>
            <person name="Dimitrov K.M."/>
            <person name="Suarez D.L."/>
            <person name="Swayne D.E."/>
        </authorList>
    </citation>
    <scope>NUCLEOTIDE SEQUENCE [LARGE SCALE GENOMIC DNA]</scope>
    <source>
        <strain evidence="3 4">DSM 19625</strain>
    </source>
</reference>
<dbReference type="GO" id="GO:0016853">
    <property type="term" value="F:isomerase activity"/>
    <property type="evidence" value="ECO:0007669"/>
    <property type="project" value="UniProtKB-KW"/>
</dbReference>
<gene>
    <name evidence="3" type="ORF">SAMN04488101_101264</name>
</gene>
<dbReference type="AlphaFoldDB" id="A0A1W2A1Z7"/>
<feature type="signal peptide" evidence="1">
    <location>
        <begin position="1"/>
        <end position="21"/>
    </location>
</feature>
<dbReference type="PANTHER" id="PTHR42852:SF17">
    <property type="entry name" value="THIOREDOXIN-LIKE PROTEIN HI_1115"/>
    <property type="match status" value="1"/>
</dbReference>
<dbReference type="Pfam" id="PF13905">
    <property type="entry name" value="Thioredoxin_8"/>
    <property type="match status" value="1"/>
</dbReference>
<dbReference type="InterPro" id="IPR012336">
    <property type="entry name" value="Thioredoxin-like_fold"/>
</dbReference>
<dbReference type="PROSITE" id="PS51352">
    <property type="entry name" value="THIOREDOXIN_2"/>
    <property type="match status" value="1"/>
</dbReference>
<feature type="domain" description="Thioredoxin" evidence="2">
    <location>
        <begin position="343"/>
        <end position="510"/>
    </location>
</feature>
<dbReference type="RefSeq" id="WP_084286853.1">
    <property type="nucleotide sequence ID" value="NZ_FWYB01000001.1"/>
</dbReference>
<dbReference type="STRING" id="475255.SAMN04488101_101264"/>
<dbReference type="SUPFAM" id="SSF52833">
    <property type="entry name" value="Thioredoxin-like"/>
    <property type="match status" value="1"/>
</dbReference>